<dbReference type="EMBL" id="SLUP01000001">
    <property type="protein sequence ID" value="TCL69288.1"/>
    <property type="molecule type" value="Genomic_DNA"/>
</dbReference>
<dbReference type="AlphaFoldDB" id="A0A4R1RS42"/>
<name>A0A4R1RS42_9FLAO</name>
<dbReference type="InterPro" id="IPR036895">
    <property type="entry name" value="Uracil-DNA_glycosylase-like_sf"/>
</dbReference>
<evidence type="ECO:0000313" key="2">
    <source>
        <dbReference type="EMBL" id="TCL69288.1"/>
    </source>
</evidence>
<protein>
    <submittedName>
        <fullName evidence="2">Uracil DNA glycosylase superfamily protein</fullName>
    </submittedName>
</protein>
<dbReference type="InterPro" id="IPR005122">
    <property type="entry name" value="Uracil-DNA_glycosylase-like"/>
</dbReference>
<dbReference type="OrthoDB" id="1496183at2"/>
<evidence type="ECO:0000259" key="1">
    <source>
        <dbReference type="Pfam" id="PF03167"/>
    </source>
</evidence>
<reference evidence="2 3" key="1">
    <citation type="submission" date="2019-03" db="EMBL/GenBank/DDBJ databases">
        <title>Genomic Encyclopedia of Type Strains, Phase IV (KMG-IV): sequencing the most valuable type-strain genomes for metagenomic binning, comparative biology and taxonomic classification.</title>
        <authorList>
            <person name="Goeker M."/>
        </authorList>
    </citation>
    <scope>NUCLEOTIDE SEQUENCE [LARGE SCALE GENOMIC DNA]</scope>
    <source>
        <strain evidence="2 3">DSM 18792</strain>
    </source>
</reference>
<gene>
    <name evidence="2" type="ORF">EV196_101726</name>
</gene>
<dbReference type="SUPFAM" id="SSF52141">
    <property type="entry name" value="Uracil-DNA glycosylase-like"/>
    <property type="match status" value="1"/>
</dbReference>
<proteinExistence type="predicted"/>
<dbReference type="RefSeq" id="WP_132214930.1">
    <property type="nucleotide sequence ID" value="NZ_OX156936.1"/>
</dbReference>
<keyword evidence="3" id="KW-1185">Reference proteome</keyword>
<organism evidence="2 3">
    <name type="scientific">Mariniflexile fucanivorans</name>
    <dbReference type="NCBI Taxonomy" id="264023"/>
    <lineage>
        <taxon>Bacteria</taxon>
        <taxon>Pseudomonadati</taxon>
        <taxon>Bacteroidota</taxon>
        <taxon>Flavobacteriia</taxon>
        <taxon>Flavobacteriales</taxon>
        <taxon>Flavobacteriaceae</taxon>
        <taxon>Mariniflexile</taxon>
    </lineage>
</organism>
<sequence length="258" mass="30106">MKYSLLQGDLKIKIIPILQNIISYNKLELSNLYDAIQESKNEIDFTKRGKPADILNNDFEVFFEKTGLGIDLPIWFEWEKDKKKTMIIGRDPQRNHHNNELIISSPFGLANKKGRESIKNKYWQFTEPLLENNRIYITDVYKLFAKNITDRKLIRKDKVTHYRILKQEIDVIKPDNIITIGKDAKIAISKILECSTESPHLTTKQGIDIYFVPHISSMVLQNFIPIANLFLSIGKLKNESHLQKIGKDILDYKDELFK</sequence>
<feature type="domain" description="Uracil-DNA glycosylase-like" evidence="1">
    <location>
        <begin position="81"/>
        <end position="217"/>
    </location>
</feature>
<dbReference type="Proteomes" id="UP000295455">
    <property type="component" value="Unassembled WGS sequence"/>
</dbReference>
<comment type="caution">
    <text evidence="2">The sequence shown here is derived from an EMBL/GenBank/DDBJ whole genome shotgun (WGS) entry which is preliminary data.</text>
</comment>
<dbReference type="Pfam" id="PF03167">
    <property type="entry name" value="UDG"/>
    <property type="match status" value="1"/>
</dbReference>
<accession>A0A4R1RS42</accession>
<evidence type="ECO:0000313" key="3">
    <source>
        <dbReference type="Proteomes" id="UP000295455"/>
    </source>
</evidence>
<dbReference type="Gene3D" id="3.40.470.10">
    <property type="entry name" value="Uracil-DNA glycosylase-like domain"/>
    <property type="match status" value="1"/>
</dbReference>